<keyword evidence="2" id="KW-0472">Membrane</keyword>
<comment type="caution">
    <text evidence="3">The sequence shown here is derived from an EMBL/GenBank/DDBJ whole genome shotgun (WGS) entry which is preliminary data.</text>
</comment>
<feature type="transmembrane region" description="Helical" evidence="2">
    <location>
        <begin position="111"/>
        <end position="130"/>
    </location>
</feature>
<evidence type="ECO:0000256" key="1">
    <source>
        <dbReference type="SAM" id="MobiDB-lite"/>
    </source>
</evidence>
<feature type="region of interest" description="Disordered" evidence="1">
    <location>
        <begin position="153"/>
        <end position="178"/>
    </location>
</feature>
<keyword evidence="2" id="KW-0812">Transmembrane</keyword>
<evidence type="ECO:0000313" key="4">
    <source>
        <dbReference type="Proteomes" id="UP001271007"/>
    </source>
</evidence>
<protein>
    <submittedName>
        <fullName evidence="3">Uncharacterized protein</fullName>
    </submittedName>
</protein>
<gene>
    <name evidence="3" type="ORF">LTR09_004315</name>
</gene>
<feature type="transmembrane region" description="Helical" evidence="2">
    <location>
        <begin position="12"/>
        <end position="32"/>
    </location>
</feature>
<feature type="transmembrane region" description="Helical" evidence="2">
    <location>
        <begin position="44"/>
        <end position="62"/>
    </location>
</feature>
<dbReference type="AlphaFoldDB" id="A0AAJ0GCY5"/>
<evidence type="ECO:0000313" key="3">
    <source>
        <dbReference type="EMBL" id="KAK3054586.1"/>
    </source>
</evidence>
<feature type="region of interest" description="Disordered" evidence="1">
    <location>
        <begin position="216"/>
        <end position="236"/>
    </location>
</feature>
<evidence type="ECO:0000256" key="2">
    <source>
        <dbReference type="SAM" id="Phobius"/>
    </source>
</evidence>
<dbReference type="Proteomes" id="UP001271007">
    <property type="component" value="Unassembled WGS sequence"/>
</dbReference>
<sequence length="236" mass="25805">MALPYSSHPIYNLRKIAIIIALIGIVLCLLSYNPYSNGAPAENGISLAITALFCTADLILYATNKLEKPDEDPKWPTLKWMVGDAILALILQLMFWAAMNGLSYGYQTNIIGAYGALAAFLCSYAIKCNLQKWLLELARSPCAQCGYTEPPLEQTTRDEARSPIHPSPELTRRVSTMTPESVASTMEEGLLIGSDYNGYGSIEPVEPTLVQPEEVVVGKGKKSKRTFGTSSKHASR</sequence>
<reference evidence="3" key="1">
    <citation type="submission" date="2023-04" db="EMBL/GenBank/DDBJ databases">
        <title>Black Yeasts Isolated from many extreme environments.</title>
        <authorList>
            <person name="Coleine C."/>
            <person name="Stajich J.E."/>
            <person name="Selbmann L."/>
        </authorList>
    </citation>
    <scope>NUCLEOTIDE SEQUENCE</scope>
    <source>
        <strain evidence="3">CCFEE 5312</strain>
    </source>
</reference>
<organism evidence="3 4">
    <name type="scientific">Extremus antarcticus</name>
    <dbReference type="NCBI Taxonomy" id="702011"/>
    <lineage>
        <taxon>Eukaryota</taxon>
        <taxon>Fungi</taxon>
        <taxon>Dikarya</taxon>
        <taxon>Ascomycota</taxon>
        <taxon>Pezizomycotina</taxon>
        <taxon>Dothideomycetes</taxon>
        <taxon>Dothideomycetidae</taxon>
        <taxon>Mycosphaerellales</taxon>
        <taxon>Extremaceae</taxon>
        <taxon>Extremus</taxon>
    </lineage>
</organism>
<feature type="compositionally biased region" description="Polar residues" evidence="1">
    <location>
        <begin position="226"/>
        <end position="236"/>
    </location>
</feature>
<feature type="transmembrane region" description="Helical" evidence="2">
    <location>
        <begin position="82"/>
        <end position="99"/>
    </location>
</feature>
<name>A0AAJ0GCY5_9PEZI</name>
<keyword evidence="2" id="KW-1133">Transmembrane helix</keyword>
<keyword evidence="4" id="KW-1185">Reference proteome</keyword>
<accession>A0AAJ0GCY5</accession>
<dbReference type="EMBL" id="JAWDJX010000011">
    <property type="protein sequence ID" value="KAK3054586.1"/>
    <property type="molecule type" value="Genomic_DNA"/>
</dbReference>
<proteinExistence type="predicted"/>